<keyword evidence="2" id="KW-0805">Transcription regulation</keyword>
<dbReference type="InterPro" id="IPR002100">
    <property type="entry name" value="TF_MADSbox"/>
</dbReference>
<accession>A0AAN9QAK1</accession>
<evidence type="ECO:0000256" key="2">
    <source>
        <dbReference type="ARBA" id="ARBA00023015"/>
    </source>
</evidence>
<dbReference type="Pfam" id="PF00319">
    <property type="entry name" value="SRF-TF"/>
    <property type="match status" value="1"/>
</dbReference>
<keyword evidence="3" id="KW-0238">DNA-binding</keyword>
<evidence type="ECO:0000313" key="8">
    <source>
        <dbReference type="Proteomes" id="UP001367508"/>
    </source>
</evidence>
<dbReference type="PANTHER" id="PTHR48019">
    <property type="entry name" value="SERUM RESPONSE FACTOR HOMOLOG"/>
    <property type="match status" value="1"/>
</dbReference>
<evidence type="ECO:0000259" key="6">
    <source>
        <dbReference type="PROSITE" id="PS50066"/>
    </source>
</evidence>
<dbReference type="SUPFAM" id="SSF55455">
    <property type="entry name" value="SRF-like"/>
    <property type="match status" value="1"/>
</dbReference>
<dbReference type="SMART" id="SM00432">
    <property type="entry name" value="MADS"/>
    <property type="match status" value="1"/>
</dbReference>
<organism evidence="7 8">
    <name type="scientific">Canavalia gladiata</name>
    <name type="common">Sword bean</name>
    <name type="synonym">Dolichos gladiatus</name>
    <dbReference type="NCBI Taxonomy" id="3824"/>
    <lineage>
        <taxon>Eukaryota</taxon>
        <taxon>Viridiplantae</taxon>
        <taxon>Streptophyta</taxon>
        <taxon>Embryophyta</taxon>
        <taxon>Tracheophyta</taxon>
        <taxon>Spermatophyta</taxon>
        <taxon>Magnoliopsida</taxon>
        <taxon>eudicotyledons</taxon>
        <taxon>Gunneridae</taxon>
        <taxon>Pentapetalae</taxon>
        <taxon>rosids</taxon>
        <taxon>fabids</taxon>
        <taxon>Fabales</taxon>
        <taxon>Fabaceae</taxon>
        <taxon>Papilionoideae</taxon>
        <taxon>50 kb inversion clade</taxon>
        <taxon>NPAAA clade</taxon>
        <taxon>indigoferoid/millettioid clade</taxon>
        <taxon>Phaseoleae</taxon>
        <taxon>Canavalia</taxon>
    </lineage>
</organism>
<dbReference type="GO" id="GO:0005634">
    <property type="term" value="C:nucleus"/>
    <property type="evidence" value="ECO:0007669"/>
    <property type="project" value="UniProtKB-SubCell"/>
</dbReference>
<reference evidence="7 8" key="1">
    <citation type="submission" date="2024-01" db="EMBL/GenBank/DDBJ databases">
        <title>The genomes of 5 underutilized Papilionoideae crops provide insights into root nodulation and disease resistanc.</title>
        <authorList>
            <person name="Jiang F."/>
        </authorList>
    </citation>
    <scope>NUCLEOTIDE SEQUENCE [LARGE SCALE GENOMIC DNA]</scope>
    <source>
        <strain evidence="7">LVBAO_FW01</strain>
        <tissue evidence="7">Leaves</tissue>
    </source>
</reference>
<comment type="subcellular location">
    <subcellularLocation>
        <location evidence="1">Nucleus</location>
    </subcellularLocation>
</comment>
<name>A0AAN9QAK1_CANGL</name>
<feature type="domain" description="MADS-box" evidence="6">
    <location>
        <begin position="82"/>
        <end position="142"/>
    </location>
</feature>
<evidence type="ECO:0000256" key="1">
    <source>
        <dbReference type="ARBA" id="ARBA00004123"/>
    </source>
</evidence>
<sequence>MWPIFVSPTDALLAVTYSNLKFPQNAALCHLPERGICNLQNSVSLYLSQSPSFAPSCMYGRLCSSAPAVLTPEAIFHLQGKMTKPKIEIKKIDNVAARQVTFSKRKRGLFKKAQELSTLCDAEVAVTVFSSAGKLFESASSSLVPSQLPEQLMMILNDRLKLLGVDESDSMFYQFDKSAFNGGVPIRKPVPAGGVQWLVVPNVEDNGK</sequence>
<dbReference type="PROSITE" id="PS50066">
    <property type="entry name" value="MADS_BOX_2"/>
    <property type="match status" value="1"/>
</dbReference>
<dbReference type="EMBL" id="JAYMYQ010000005">
    <property type="protein sequence ID" value="KAK7328097.1"/>
    <property type="molecule type" value="Genomic_DNA"/>
</dbReference>
<dbReference type="Proteomes" id="UP001367508">
    <property type="component" value="Unassembled WGS sequence"/>
</dbReference>
<dbReference type="GO" id="GO:0046983">
    <property type="term" value="F:protein dimerization activity"/>
    <property type="evidence" value="ECO:0007669"/>
    <property type="project" value="InterPro"/>
</dbReference>
<dbReference type="Gene3D" id="3.40.1810.10">
    <property type="entry name" value="Transcription factor, MADS-box"/>
    <property type="match status" value="1"/>
</dbReference>
<evidence type="ECO:0000256" key="3">
    <source>
        <dbReference type="ARBA" id="ARBA00023125"/>
    </source>
</evidence>
<keyword evidence="8" id="KW-1185">Reference proteome</keyword>
<dbReference type="GO" id="GO:0000977">
    <property type="term" value="F:RNA polymerase II transcription regulatory region sequence-specific DNA binding"/>
    <property type="evidence" value="ECO:0007669"/>
    <property type="project" value="InterPro"/>
</dbReference>
<evidence type="ECO:0000313" key="7">
    <source>
        <dbReference type="EMBL" id="KAK7328097.1"/>
    </source>
</evidence>
<keyword evidence="5" id="KW-0539">Nucleus</keyword>
<dbReference type="InterPro" id="IPR033896">
    <property type="entry name" value="MEF2-like_N"/>
</dbReference>
<gene>
    <name evidence="7" type="ORF">VNO77_22193</name>
</gene>
<evidence type="ECO:0000256" key="5">
    <source>
        <dbReference type="ARBA" id="ARBA00023242"/>
    </source>
</evidence>
<evidence type="ECO:0000256" key="4">
    <source>
        <dbReference type="ARBA" id="ARBA00023163"/>
    </source>
</evidence>
<dbReference type="PRINTS" id="PR00404">
    <property type="entry name" value="MADSDOMAIN"/>
</dbReference>
<comment type="caution">
    <text evidence="7">The sequence shown here is derived from an EMBL/GenBank/DDBJ whole genome shotgun (WGS) entry which is preliminary data.</text>
</comment>
<keyword evidence="4" id="KW-0804">Transcription</keyword>
<dbReference type="InterPro" id="IPR050142">
    <property type="entry name" value="MADS-box/MEF2_TF"/>
</dbReference>
<dbReference type="CDD" id="cd00265">
    <property type="entry name" value="MADS_MEF2_like"/>
    <property type="match status" value="1"/>
</dbReference>
<dbReference type="GO" id="GO:0045944">
    <property type="term" value="P:positive regulation of transcription by RNA polymerase II"/>
    <property type="evidence" value="ECO:0007669"/>
    <property type="project" value="InterPro"/>
</dbReference>
<dbReference type="AlphaFoldDB" id="A0AAN9QAK1"/>
<protein>
    <recommendedName>
        <fullName evidence="6">MADS-box domain-containing protein</fullName>
    </recommendedName>
</protein>
<proteinExistence type="predicted"/>
<dbReference type="InterPro" id="IPR036879">
    <property type="entry name" value="TF_MADSbox_sf"/>
</dbReference>